<keyword evidence="2" id="KW-0808">Transferase</keyword>
<dbReference type="InterPro" id="IPR000182">
    <property type="entry name" value="GNAT_dom"/>
</dbReference>
<gene>
    <name evidence="2" type="ORF">RM423_09500</name>
</gene>
<dbReference type="Proteomes" id="UP001183176">
    <property type="component" value="Unassembled WGS sequence"/>
</dbReference>
<sequence length="171" mass="18145">MVRTGVELVDIDDEVLEQLVAAARLEDSPADVMAPLPGSPGWGPFAEDAFRQLHRSRRPGLAGPHHEATYAVRAGNQALGVLRLFRPDGADDDSVLEVGMWLSRQHRGAGIGRAALLLGVTRARDLGAVELVADTTATNLAAQAVLRRAGFVLAEPAGSEPSSVQAARRLR</sequence>
<organism evidence="2 3">
    <name type="scientific">Jatrophihabitans lederbergiae</name>
    <dbReference type="NCBI Taxonomy" id="3075547"/>
    <lineage>
        <taxon>Bacteria</taxon>
        <taxon>Bacillati</taxon>
        <taxon>Actinomycetota</taxon>
        <taxon>Actinomycetes</taxon>
        <taxon>Jatrophihabitantales</taxon>
        <taxon>Jatrophihabitantaceae</taxon>
        <taxon>Jatrophihabitans</taxon>
    </lineage>
</organism>
<evidence type="ECO:0000313" key="3">
    <source>
        <dbReference type="Proteomes" id="UP001183176"/>
    </source>
</evidence>
<dbReference type="CDD" id="cd04301">
    <property type="entry name" value="NAT_SF"/>
    <property type="match status" value="1"/>
</dbReference>
<comment type="caution">
    <text evidence="2">The sequence shown here is derived from an EMBL/GenBank/DDBJ whole genome shotgun (WGS) entry which is preliminary data.</text>
</comment>
<evidence type="ECO:0000313" key="2">
    <source>
        <dbReference type="EMBL" id="MDT0261627.1"/>
    </source>
</evidence>
<feature type="domain" description="N-acetyltransferase" evidence="1">
    <location>
        <begin position="6"/>
        <end position="171"/>
    </location>
</feature>
<name>A0ABU2J9H1_9ACTN</name>
<dbReference type="EC" id="2.-.-.-" evidence="2"/>
<dbReference type="GO" id="GO:0016740">
    <property type="term" value="F:transferase activity"/>
    <property type="evidence" value="ECO:0007669"/>
    <property type="project" value="UniProtKB-KW"/>
</dbReference>
<dbReference type="InterPro" id="IPR016181">
    <property type="entry name" value="Acyl_CoA_acyltransferase"/>
</dbReference>
<dbReference type="PROSITE" id="PS51186">
    <property type="entry name" value="GNAT"/>
    <property type="match status" value="1"/>
</dbReference>
<evidence type="ECO:0000259" key="1">
    <source>
        <dbReference type="PROSITE" id="PS51186"/>
    </source>
</evidence>
<dbReference type="RefSeq" id="WP_311422782.1">
    <property type="nucleotide sequence ID" value="NZ_JAVREH010000009.1"/>
</dbReference>
<dbReference type="SUPFAM" id="SSF55729">
    <property type="entry name" value="Acyl-CoA N-acyltransferases (Nat)"/>
    <property type="match status" value="1"/>
</dbReference>
<dbReference type="Pfam" id="PF13302">
    <property type="entry name" value="Acetyltransf_3"/>
    <property type="match status" value="1"/>
</dbReference>
<dbReference type="EMBL" id="JAVREH010000009">
    <property type="protein sequence ID" value="MDT0261627.1"/>
    <property type="molecule type" value="Genomic_DNA"/>
</dbReference>
<reference evidence="3" key="1">
    <citation type="submission" date="2023-07" db="EMBL/GenBank/DDBJ databases">
        <title>30 novel species of actinomycetes from the DSMZ collection.</title>
        <authorList>
            <person name="Nouioui I."/>
        </authorList>
    </citation>
    <scope>NUCLEOTIDE SEQUENCE [LARGE SCALE GENOMIC DNA]</scope>
    <source>
        <strain evidence="3">DSM 44399</strain>
    </source>
</reference>
<proteinExistence type="predicted"/>
<accession>A0ABU2J9H1</accession>
<dbReference type="Gene3D" id="3.40.630.30">
    <property type="match status" value="1"/>
</dbReference>
<keyword evidence="3" id="KW-1185">Reference proteome</keyword>
<protein>
    <submittedName>
        <fullName evidence="2">GNAT family protein</fullName>
        <ecNumber evidence="2">2.-.-.-</ecNumber>
    </submittedName>
</protein>